<evidence type="ECO:0000256" key="1">
    <source>
        <dbReference type="SAM" id="Phobius"/>
    </source>
</evidence>
<reference evidence="2 3" key="1">
    <citation type="submission" date="2020-11" db="EMBL/GenBank/DDBJ databases">
        <title>Identification of Lelliottia nimipressuralis from Wound Infection by Whole Genome-Based Bacterial Identification.</title>
        <authorList>
            <person name="Navarathna D.H."/>
            <person name="Choi H."/>
            <person name="Jinadatha C."/>
            <person name="Chatterjee P."/>
            <person name="Hwang M."/>
        </authorList>
    </citation>
    <scope>NUCLEOTIDE SEQUENCE [LARGE SCALE GENOMIC DNA]</scope>
    <source>
        <strain evidence="2 3">DN2020</strain>
    </source>
</reference>
<keyword evidence="1" id="KW-0812">Transmembrane</keyword>
<keyword evidence="1" id="KW-1133">Transmembrane helix</keyword>
<dbReference type="EMBL" id="JADIXP010000005">
    <property type="protein sequence ID" value="MBF4178170.1"/>
    <property type="molecule type" value="Genomic_DNA"/>
</dbReference>
<dbReference type="InterPro" id="IPR043148">
    <property type="entry name" value="TagF_C"/>
</dbReference>
<keyword evidence="1" id="KW-0472">Membrane</keyword>
<dbReference type="InterPro" id="IPR051612">
    <property type="entry name" value="Teichoic_Acid_Biosynth"/>
</dbReference>
<dbReference type="RefSeq" id="WP_194512971.1">
    <property type="nucleotide sequence ID" value="NZ_JADIXP010000005.1"/>
</dbReference>
<dbReference type="Pfam" id="PF04464">
    <property type="entry name" value="Glyphos_transf"/>
    <property type="match status" value="1"/>
</dbReference>
<dbReference type="Gene3D" id="3.40.50.12580">
    <property type="match status" value="1"/>
</dbReference>
<sequence length="374" mass="43718">MLKKIKYIANFILSIFIVIFFIIQKKINKKKVWLFGAGNGQYENNISCFHHYILNNLDKKTYDVYFITTNSSFLSFTPSFPVLIRGSIHTYALSMIADYLIFDTCNSDIAPGVHKFLKGLKVNVNHGFEGLKKLPHNYYANIDAAIHCASSEKEKEIKVLQCGAPKENVYVTGYPRFDEINEHPSHRTSKILYFPTWRAWLENKNEAFLENSEYVKYIRDFLSNETLKRYLVSNNITLYYKPHHKVNRLIIDGLSCENIIILEASDNLSKYIRESDMLITDYSSVAWDFLYNDRMVLFYPFDINRYIDEQGLYYDVRNLGAENCKLTAESITDLVVNQCNSNVKKTSKMATEFFKFRDEKNCERLLSVIFEKKS</sequence>
<evidence type="ECO:0000313" key="2">
    <source>
        <dbReference type="EMBL" id="MBF4178170.1"/>
    </source>
</evidence>
<organism evidence="2 3">
    <name type="scientific">Lelliottia nimipressuralis</name>
    <dbReference type="NCBI Taxonomy" id="69220"/>
    <lineage>
        <taxon>Bacteria</taxon>
        <taxon>Pseudomonadati</taxon>
        <taxon>Pseudomonadota</taxon>
        <taxon>Gammaproteobacteria</taxon>
        <taxon>Enterobacterales</taxon>
        <taxon>Enterobacteriaceae</taxon>
        <taxon>Lelliottia</taxon>
    </lineage>
</organism>
<gene>
    <name evidence="2" type="ORF">ISP11_09870</name>
</gene>
<dbReference type="PANTHER" id="PTHR37316">
    <property type="entry name" value="TEICHOIC ACID GLYCEROL-PHOSPHATE PRIMASE"/>
    <property type="match status" value="1"/>
</dbReference>
<dbReference type="InterPro" id="IPR007554">
    <property type="entry name" value="Glycerophosphate_synth"/>
</dbReference>
<feature type="transmembrane region" description="Helical" evidence="1">
    <location>
        <begin position="7"/>
        <end position="23"/>
    </location>
</feature>
<comment type="caution">
    <text evidence="2">The sequence shown here is derived from an EMBL/GenBank/DDBJ whole genome shotgun (WGS) entry which is preliminary data.</text>
</comment>
<accession>A0ABD4KAN7</accession>
<name>A0ABD4KAN7_9ENTR</name>
<protein>
    <submittedName>
        <fullName evidence="2">CDP-glycerol glycerophosphotransferase family protein</fullName>
    </submittedName>
</protein>
<dbReference type="PANTHER" id="PTHR37316:SF3">
    <property type="entry name" value="TEICHOIC ACID GLYCEROL-PHOSPHATE TRANSFERASE"/>
    <property type="match status" value="1"/>
</dbReference>
<dbReference type="SUPFAM" id="SSF53756">
    <property type="entry name" value="UDP-Glycosyltransferase/glycogen phosphorylase"/>
    <property type="match status" value="1"/>
</dbReference>
<evidence type="ECO:0000313" key="3">
    <source>
        <dbReference type="Proteomes" id="UP000628560"/>
    </source>
</evidence>
<dbReference type="Proteomes" id="UP000628560">
    <property type="component" value="Unassembled WGS sequence"/>
</dbReference>
<proteinExistence type="predicted"/>
<dbReference type="AlphaFoldDB" id="A0ABD4KAN7"/>